<dbReference type="CDD" id="cd12108">
    <property type="entry name" value="Hr-like"/>
    <property type="match status" value="1"/>
</dbReference>
<dbReference type="Proteomes" id="UP000799538">
    <property type="component" value="Unassembled WGS sequence"/>
</dbReference>
<dbReference type="InterPro" id="IPR012312">
    <property type="entry name" value="Hemerythrin-like"/>
</dbReference>
<reference evidence="3" key="1">
    <citation type="journal article" date="2020" name="Stud. Mycol.">
        <title>101 Dothideomycetes genomes: A test case for predicting lifestyles and emergence of pathogens.</title>
        <authorList>
            <person name="Haridas S."/>
            <person name="Albert R."/>
            <person name="Binder M."/>
            <person name="Bloem J."/>
            <person name="LaButti K."/>
            <person name="Salamov A."/>
            <person name="Andreopoulos B."/>
            <person name="Baker S."/>
            <person name="Barry K."/>
            <person name="Bills G."/>
            <person name="Bluhm B."/>
            <person name="Cannon C."/>
            <person name="Castanera R."/>
            <person name="Culley D."/>
            <person name="Daum C."/>
            <person name="Ezra D."/>
            <person name="Gonzalez J."/>
            <person name="Henrissat B."/>
            <person name="Kuo A."/>
            <person name="Liang C."/>
            <person name="Lipzen A."/>
            <person name="Lutzoni F."/>
            <person name="Magnuson J."/>
            <person name="Mondo S."/>
            <person name="Nolan M."/>
            <person name="Ohm R."/>
            <person name="Pangilinan J."/>
            <person name="Park H.-J."/>
            <person name="Ramirez L."/>
            <person name="Alfaro M."/>
            <person name="Sun H."/>
            <person name="Tritt A."/>
            <person name="Yoshinaga Y."/>
            <person name="Zwiers L.-H."/>
            <person name="Turgeon B."/>
            <person name="Goodwin S."/>
            <person name="Spatafora J."/>
            <person name="Crous P."/>
            <person name="Grigoriev I."/>
        </authorList>
    </citation>
    <scope>NUCLEOTIDE SEQUENCE [LARGE SCALE GENOMIC DNA]</scope>
    <source>
        <strain evidence="3">CECT 20119</strain>
    </source>
</reference>
<sequence length="252" mass="29211">MPSVWADQPYNLISTEAFSNDTSHSANYVATQMALAHNGIIRGLNSIYLQAPSIPLQDPHTVQDLLTYCQCWCESMHHHHDAEEEVFFPNIERISGVQGLMQNNVDQHRAFTPGFEAFDAYSRNCSPKDYDPQELRRLIEAFAQPLIQHLNDEIETLRELRRFDSDQIRQAYKQLEKKLMDTDNNRIAPLVFGTADRSFEGGKHDFPSVPFFVPYIIHHLFGREYRGAWRFNPSTAWRDPQELAFRGDSRHS</sequence>
<protein>
    <recommendedName>
        <fullName evidence="1">Hemerythrin-like domain-containing protein</fullName>
    </recommendedName>
</protein>
<dbReference type="PANTHER" id="PTHR38048:SF2">
    <property type="entry name" value="HEMERYTHRIN-LIKE DOMAIN-CONTAINING PROTEIN"/>
    <property type="match status" value="1"/>
</dbReference>
<organism evidence="2 3">
    <name type="scientific">Elsinoe ampelina</name>
    <dbReference type="NCBI Taxonomy" id="302913"/>
    <lineage>
        <taxon>Eukaryota</taxon>
        <taxon>Fungi</taxon>
        <taxon>Dikarya</taxon>
        <taxon>Ascomycota</taxon>
        <taxon>Pezizomycotina</taxon>
        <taxon>Dothideomycetes</taxon>
        <taxon>Dothideomycetidae</taxon>
        <taxon>Myriangiales</taxon>
        <taxon>Elsinoaceae</taxon>
        <taxon>Elsinoe</taxon>
    </lineage>
</organism>
<gene>
    <name evidence="2" type="ORF">BDZ85DRAFT_59233</name>
</gene>
<evidence type="ECO:0000313" key="3">
    <source>
        <dbReference type="Proteomes" id="UP000799538"/>
    </source>
</evidence>
<accession>A0A6A6GN44</accession>
<dbReference type="EMBL" id="ML992502">
    <property type="protein sequence ID" value="KAF2227156.1"/>
    <property type="molecule type" value="Genomic_DNA"/>
</dbReference>
<name>A0A6A6GN44_9PEZI</name>
<evidence type="ECO:0000313" key="2">
    <source>
        <dbReference type="EMBL" id="KAF2227156.1"/>
    </source>
</evidence>
<dbReference type="PANTHER" id="PTHR38048">
    <property type="entry name" value="EXPRESSED PROTEIN"/>
    <property type="match status" value="1"/>
</dbReference>
<proteinExistence type="predicted"/>
<dbReference type="Pfam" id="PF01814">
    <property type="entry name" value="Hemerythrin"/>
    <property type="match status" value="1"/>
</dbReference>
<evidence type="ECO:0000259" key="1">
    <source>
        <dbReference type="Pfam" id="PF01814"/>
    </source>
</evidence>
<dbReference type="Gene3D" id="1.20.120.520">
    <property type="entry name" value="nmb1532 protein domain like"/>
    <property type="match status" value="1"/>
</dbReference>
<keyword evidence="3" id="KW-1185">Reference proteome</keyword>
<feature type="domain" description="Hemerythrin-like" evidence="1">
    <location>
        <begin position="33"/>
        <end position="157"/>
    </location>
</feature>
<dbReference type="AlphaFoldDB" id="A0A6A6GN44"/>
<dbReference type="OrthoDB" id="58416at2759"/>
<dbReference type="InterPro" id="IPR053206">
    <property type="entry name" value="Dimeric_xanthone_biosynth"/>
</dbReference>